<evidence type="ECO:0000313" key="4">
    <source>
        <dbReference type="Proteomes" id="UP001597296"/>
    </source>
</evidence>
<dbReference type="RefSeq" id="WP_377317329.1">
    <property type="nucleotide sequence ID" value="NZ_JBHUIY010000027.1"/>
</dbReference>
<evidence type="ECO:0000256" key="1">
    <source>
        <dbReference type="SAM" id="MobiDB-lite"/>
    </source>
</evidence>
<evidence type="ECO:0000313" key="3">
    <source>
        <dbReference type="EMBL" id="MFD2234776.1"/>
    </source>
</evidence>
<evidence type="ECO:0000256" key="2">
    <source>
        <dbReference type="SAM" id="SignalP"/>
    </source>
</evidence>
<feature type="chain" id="PRO_5046087326" evidence="2">
    <location>
        <begin position="20"/>
        <end position="195"/>
    </location>
</feature>
<feature type="region of interest" description="Disordered" evidence="1">
    <location>
        <begin position="147"/>
        <end position="195"/>
    </location>
</feature>
<keyword evidence="2" id="KW-0732">Signal</keyword>
<organism evidence="3 4">
    <name type="scientific">Phaeospirillum tilakii</name>
    <dbReference type="NCBI Taxonomy" id="741673"/>
    <lineage>
        <taxon>Bacteria</taxon>
        <taxon>Pseudomonadati</taxon>
        <taxon>Pseudomonadota</taxon>
        <taxon>Alphaproteobacteria</taxon>
        <taxon>Rhodospirillales</taxon>
        <taxon>Rhodospirillaceae</taxon>
        <taxon>Phaeospirillum</taxon>
    </lineage>
</organism>
<dbReference type="EMBL" id="JBHUIY010000027">
    <property type="protein sequence ID" value="MFD2234776.1"/>
    <property type="molecule type" value="Genomic_DNA"/>
</dbReference>
<accession>A0ABW5CDL3</accession>
<protein>
    <submittedName>
        <fullName evidence="3">Heme utilization protein</fullName>
    </submittedName>
</protein>
<sequence length="195" mass="21112">MSRFRVVAVACCLVFTAAAAEARTAKSEGGSCASPEQIRAAQLRQFHDQLQVAALNCRADDATLRDKWGAYAARFSGTMAENARTLQVLFKSQAGFDRYNTKVTNYESVRVHEIEDYCATRAQMFDQVMTMSPAQLGDFAAATIGQPDHVSPCGQGKTRQAKAEAKPKPEKHKEKAEKPAAGHGTTPAAKSDADK</sequence>
<name>A0ABW5CDL3_9PROT</name>
<keyword evidence="4" id="KW-1185">Reference proteome</keyword>
<feature type="compositionally biased region" description="Basic and acidic residues" evidence="1">
    <location>
        <begin position="161"/>
        <end position="180"/>
    </location>
</feature>
<gene>
    <name evidence="3" type="ORF">ACFSNB_13260</name>
</gene>
<reference evidence="4" key="1">
    <citation type="journal article" date="2019" name="Int. J. Syst. Evol. Microbiol.">
        <title>The Global Catalogue of Microorganisms (GCM) 10K type strain sequencing project: providing services to taxonomists for standard genome sequencing and annotation.</title>
        <authorList>
            <consortium name="The Broad Institute Genomics Platform"/>
            <consortium name="The Broad Institute Genome Sequencing Center for Infectious Disease"/>
            <person name="Wu L."/>
            <person name="Ma J."/>
        </authorList>
    </citation>
    <scope>NUCLEOTIDE SEQUENCE [LARGE SCALE GENOMIC DNA]</scope>
    <source>
        <strain evidence="4">KCTC 15012</strain>
    </source>
</reference>
<comment type="caution">
    <text evidence="3">The sequence shown here is derived from an EMBL/GenBank/DDBJ whole genome shotgun (WGS) entry which is preliminary data.</text>
</comment>
<dbReference type="Proteomes" id="UP001597296">
    <property type="component" value="Unassembled WGS sequence"/>
</dbReference>
<proteinExistence type="predicted"/>
<feature type="signal peptide" evidence="2">
    <location>
        <begin position="1"/>
        <end position="19"/>
    </location>
</feature>